<dbReference type="Gene3D" id="3.40.190.10">
    <property type="entry name" value="Periplasmic binding protein-like II"/>
    <property type="match status" value="1"/>
</dbReference>
<evidence type="ECO:0000256" key="1">
    <source>
        <dbReference type="ARBA" id="ARBA00004418"/>
    </source>
</evidence>
<dbReference type="InterPro" id="IPR030678">
    <property type="entry name" value="Peptide/Ni-bd"/>
</dbReference>
<dbReference type="OrthoDB" id="9803988at2"/>
<gene>
    <name evidence="6" type="ORF">jaqu_18400</name>
</gene>
<evidence type="ECO:0000256" key="4">
    <source>
        <dbReference type="SAM" id="SignalP"/>
    </source>
</evidence>
<feature type="signal peptide" evidence="4">
    <location>
        <begin position="1"/>
        <end position="20"/>
    </location>
</feature>
<keyword evidence="3 4" id="KW-0732">Signal</keyword>
<dbReference type="STRING" id="935700.jaqu_18400"/>
<dbReference type="RefSeq" id="WP_089268359.1">
    <property type="nucleotide sequence ID" value="NZ_FZPF01000003.1"/>
</dbReference>
<dbReference type="GO" id="GO:0015833">
    <property type="term" value="P:peptide transport"/>
    <property type="evidence" value="ECO:0007669"/>
    <property type="project" value="TreeGrafter"/>
</dbReference>
<comment type="similarity">
    <text evidence="2">Belongs to the bacterial solute-binding protein 5 family.</text>
</comment>
<proteinExistence type="inferred from homology"/>
<dbReference type="PATRIC" id="fig|935700.4.peg.1908"/>
<dbReference type="GO" id="GO:0030288">
    <property type="term" value="C:outer membrane-bounded periplasmic space"/>
    <property type="evidence" value="ECO:0007669"/>
    <property type="project" value="TreeGrafter"/>
</dbReference>
<dbReference type="Proteomes" id="UP000032232">
    <property type="component" value="Unassembled WGS sequence"/>
</dbReference>
<feature type="chain" id="PRO_5002229017" evidence="4">
    <location>
        <begin position="21"/>
        <end position="615"/>
    </location>
</feature>
<evidence type="ECO:0000256" key="2">
    <source>
        <dbReference type="ARBA" id="ARBA00005695"/>
    </source>
</evidence>
<comment type="caution">
    <text evidence="6">The sequence shown here is derived from an EMBL/GenBank/DDBJ whole genome shotgun (WGS) entry which is preliminary data.</text>
</comment>
<evidence type="ECO:0000259" key="5">
    <source>
        <dbReference type="Pfam" id="PF00496"/>
    </source>
</evidence>
<evidence type="ECO:0000313" key="7">
    <source>
        <dbReference type="Proteomes" id="UP000032232"/>
    </source>
</evidence>
<dbReference type="GO" id="GO:1904680">
    <property type="term" value="F:peptide transmembrane transporter activity"/>
    <property type="evidence" value="ECO:0007669"/>
    <property type="project" value="TreeGrafter"/>
</dbReference>
<dbReference type="Gene3D" id="3.10.105.10">
    <property type="entry name" value="Dipeptide-binding Protein, Domain 3"/>
    <property type="match status" value="1"/>
</dbReference>
<dbReference type="GO" id="GO:0043190">
    <property type="term" value="C:ATP-binding cassette (ABC) transporter complex"/>
    <property type="evidence" value="ECO:0007669"/>
    <property type="project" value="InterPro"/>
</dbReference>
<organism evidence="6 7">
    <name type="scientific">Jannaschia aquimarina</name>
    <dbReference type="NCBI Taxonomy" id="935700"/>
    <lineage>
        <taxon>Bacteria</taxon>
        <taxon>Pseudomonadati</taxon>
        <taxon>Pseudomonadota</taxon>
        <taxon>Alphaproteobacteria</taxon>
        <taxon>Rhodobacterales</taxon>
        <taxon>Roseobacteraceae</taxon>
        <taxon>Jannaschia</taxon>
    </lineage>
</organism>
<evidence type="ECO:0000313" key="6">
    <source>
        <dbReference type="EMBL" id="KIT16453.1"/>
    </source>
</evidence>
<dbReference type="Pfam" id="PF00496">
    <property type="entry name" value="SBP_bac_5"/>
    <property type="match status" value="1"/>
</dbReference>
<dbReference type="SUPFAM" id="SSF53850">
    <property type="entry name" value="Periplasmic binding protein-like II"/>
    <property type="match status" value="1"/>
</dbReference>
<keyword evidence="7" id="KW-1185">Reference proteome</keyword>
<evidence type="ECO:0000256" key="3">
    <source>
        <dbReference type="ARBA" id="ARBA00022729"/>
    </source>
</evidence>
<dbReference type="AlphaFoldDB" id="A0A0D1D977"/>
<dbReference type="CDD" id="cd08497">
    <property type="entry name" value="MbnE-like"/>
    <property type="match status" value="1"/>
</dbReference>
<dbReference type="PANTHER" id="PTHR30290">
    <property type="entry name" value="PERIPLASMIC BINDING COMPONENT OF ABC TRANSPORTER"/>
    <property type="match status" value="1"/>
</dbReference>
<dbReference type="EMBL" id="JYFE01000034">
    <property type="protein sequence ID" value="KIT16453.1"/>
    <property type="molecule type" value="Genomic_DNA"/>
</dbReference>
<comment type="subcellular location">
    <subcellularLocation>
        <location evidence="1">Periplasm</location>
    </subcellularLocation>
</comment>
<dbReference type="PANTHER" id="PTHR30290:SF64">
    <property type="entry name" value="ABC TRANSPORTER PERIPLASMIC BINDING PROTEIN"/>
    <property type="match status" value="1"/>
</dbReference>
<feature type="domain" description="Solute-binding protein family 5" evidence="5">
    <location>
        <begin position="106"/>
        <end position="516"/>
    </location>
</feature>
<accession>A0A0D1D977</accession>
<reference evidence="6 7" key="1">
    <citation type="submission" date="2015-02" db="EMBL/GenBank/DDBJ databases">
        <title>Genome Sequence of Jannaschia aquimarina DSM28248, a member of the Roseobacter clade.</title>
        <authorList>
            <person name="Voget S."/>
            <person name="Daniel R."/>
        </authorList>
    </citation>
    <scope>NUCLEOTIDE SEQUENCE [LARGE SCALE GENOMIC DNA]</scope>
    <source>
        <strain evidence="6 7">GSW-M26</strain>
    </source>
</reference>
<dbReference type="InterPro" id="IPR039424">
    <property type="entry name" value="SBP_5"/>
</dbReference>
<dbReference type="PIRSF" id="PIRSF002741">
    <property type="entry name" value="MppA"/>
    <property type="match status" value="1"/>
</dbReference>
<dbReference type="GO" id="GO:0042884">
    <property type="term" value="P:microcin transport"/>
    <property type="evidence" value="ECO:0007669"/>
    <property type="project" value="TreeGrafter"/>
</dbReference>
<sequence length="615" mass="69475">MRIRKLAPIALAAMTAPALAQDVTVSHGISNFGELKYGPDEPFAYVNVDAPKGGEISLHSIGNFDSFNPYTRNGNVAAGTAALWENLFISAADDPYGLYCYLCETIEYPEDLAFIRINLRPEIRFWDGTPMTAEDMKFTIDMFLQDGIAEFRNVFTRYYESIEVTGEHQLTVTFTDVAPKRDRAGLIGFWTPFSKAWFEETGASITETTLEPFMGTGPYMVGDFDTGRTMIYERTPDWWGADLALNQGRHNFDRIRYEYFGDASAAIQAFFAGEYTFRVESSSREWATSYDGVRPVQRGDIIRETLPDGAISNAQGFVFNLKRDKWSDPRVRQAISMMFNFEWSNETLFYGLYSRPNSFWGGSDLAAEGVPGSEEAAILQPLVDEGLLDASILTDEAWTAPVNDVSRSQPDRRARRTALGLMAEAGWELDADGLLRNEAGQTLDLVIIQFNPTFDRIINPFVENLREIGVNARLDRIDRAQYINRRRSGDWDLTNHSPGQEWEPGAGLKQWFHSETAEDSSRNLMALADPAIDSLIDTVIEAEDIDSLRASTRALDRALRSYGFWIPQWGNSEHWVAYWDQYERPEEIPPLALGVLDFWWYDAEAAEQLRASGAL</sequence>
<name>A0A0D1D977_9RHOB</name>
<dbReference type="InterPro" id="IPR000914">
    <property type="entry name" value="SBP_5_dom"/>
</dbReference>
<protein>
    <submittedName>
        <fullName evidence="6">Bacterial extracellular solute-binding protein, family 5</fullName>
    </submittedName>
</protein>